<feature type="compositionally biased region" description="Basic residues" evidence="8">
    <location>
        <begin position="80"/>
        <end position="91"/>
    </location>
</feature>
<dbReference type="InterPro" id="IPR007071">
    <property type="entry name" value="AKAP95"/>
</dbReference>
<evidence type="ECO:0000259" key="9">
    <source>
        <dbReference type="PROSITE" id="PS51799"/>
    </source>
</evidence>
<comment type="caution">
    <text evidence="10">The sequence shown here is derived from an EMBL/GenBank/DDBJ whole genome shotgun (WGS) entry which is preliminary data.</text>
</comment>
<evidence type="ECO:0000256" key="8">
    <source>
        <dbReference type="SAM" id="MobiDB-lite"/>
    </source>
</evidence>
<evidence type="ECO:0000256" key="6">
    <source>
        <dbReference type="ARBA" id="ARBA00023242"/>
    </source>
</evidence>
<dbReference type="InterPro" id="IPR034736">
    <property type="entry name" value="ZF_C2H2_AKAP95"/>
</dbReference>
<dbReference type="Pfam" id="PF04988">
    <property type="entry name" value="AKAP95"/>
    <property type="match status" value="1"/>
</dbReference>
<evidence type="ECO:0000256" key="2">
    <source>
        <dbReference type="ARBA" id="ARBA00022723"/>
    </source>
</evidence>
<keyword evidence="11" id="KW-1185">Reference proteome</keyword>
<keyword evidence="5" id="KW-0862">Zinc</keyword>
<evidence type="ECO:0000256" key="5">
    <source>
        <dbReference type="ARBA" id="ARBA00022833"/>
    </source>
</evidence>
<evidence type="ECO:0000256" key="1">
    <source>
        <dbReference type="ARBA" id="ARBA00004123"/>
    </source>
</evidence>
<dbReference type="EMBL" id="JAACNH010000006">
    <property type="protein sequence ID" value="KAG8441233.1"/>
    <property type="molecule type" value="Genomic_DNA"/>
</dbReference>
<feature type="domain" description="C2H2 AKAP95-type" evidence="9">
    <location>
        <begin position="260"/>
        <end position="283"/>
    </location>
</feature>
<evidence type="ECO:0000313" key="11">
    <source>
        <dbReference type="Proteomes" id="UP000812440"/>
    </source>
</evidence>
<evidence type="ECO:0000256" key="7">
    <source>
        <dbReference type="PROSITE-ProRule" id="PRU01140"/>
    </source>
</evidence>
<comment type="similarity">
    <text evidence="7">Belongs to the AKAP95 family.</text>
</comment>
<keyword evidence="4 7" id="KW-0863">Zinc-finger</keyword>
<gene>
    <name evidence="10" type="ORF">GDO86_006831</name>
</gene>
<keyword evidence="3" id="KW-0677">Repeat</keyword>
<organism evidence="10 11">
    <name type="scientific">Hymenochirus boettgeri</name>
    <name type="common">Congo dwarf clawed frog</name>
    <dbReference type="NCBI Taxonomy" id="247094"/>
    <lineage>
        <taxon>Eukaryota</taxon>
        <taxon>Metazoa</taxon>
        <taxon>Chordata</taxon>
        <taxon>Craniata</taxon>
        <taxon>Vertebrata</taxon>
        <taxon>Euteleostomi</taxon>
        <taxon>Amphibia</taxon>
        <taxon>Batrachia</taxon>
        <taxon>Anura</taxon>
        <taxon>Pipoidea</taxon>
        <taxon>Pipidae</taxon>
        <taxon>Pipinae</taxon>
        <taxon>Hymenochirus</taxon>
    </lineage>
</organism>
<dbReference type="GO" id="GO:0034237">
    <property type="term" value="F:protein kinase A regulatory subunit binding"/>
    <property type="evidence" value="ECO:0007669"/>
    <property type="project" value="TreeGrafter"/>
</dbReference>
<dbReference type="GO" id="GO:0003677">
    <property type="term" value="F:DNA binding"/>
    <property type="evidence" value="ECO:0007669"/>
    <property type="project" value="InterPro"/>
</dbReference>
<feature type="region of interest" description="Disordered" evidence="8">
    <location>
        <begin position="333"/>
        <end position="398"/>
    </location>
</feature>
<keyword evidence="2" id="KW-0479">Metal-binding</keyword>
<dbReference type="GO" id="GO:0016363">
    <property type="term" value="C:nuclear matrix"/>
    <property type="evidence" value="ECO:0007669"/>
    <property type="project" value="TreeGrafter"/>
</dbReference>
<dbReference type="AlphaFoldDB" id="A0A8T2JC28"/>
<dbReference type="OrthoDB" id="8923935at2759"/>
<name>A0A8T2JC28_9PIPI</name>
<protein>
    <recommendedName>
        <fullName evidence="9">C2H2 AKAP95-type domain-containing protein</fullName>
    </recommendedName>
</protein>
<proteinExistence type="inferred from homology"/>
<dbReference type="PROSITE" id="PS51799">
    <property type="entry name" value="ZF_C2H2_AKAP95"/>
    <property type="match status" value="1"/>
</dbReference>
<evidence type="ECO:0000313" key="10">
    <source>
        <dbReference type="EMBL" id="KAG8441233.1"/>
    </source>
</evidence>
<accession>A0A8T2JC28</accession>
<dbReference type="PANTHER" id="PTHR12190">
    <property type="entry name" value="A-KINASE ANCHOR PROTEIN AKAP 8"/>
    <property type="match status" value="1"/>
</dbReference>
<dbReference type="PANTHER" id="PTHR12190:SF7">
    <property type="entry name" value="A-KINASE ANCHORING PROTEIN 8"/>
    <property type="match status" value="1"/>
</dbReference>
<feature type="compositionally biased region" description="Polar residues" evidence="8">
    <location>
        <begin position="110"/>
        <end position="130"/>
    </location>
</feature>
<keyword evidence="6" id="KW-0539">Nucleus</keyword>
<feature type="region of interest" description="Disordered" evidence="8">
    <location>
        <begin position="27"/>
        <end position="137"/>
    </location>
</feature>
<sequence length="398" mass="44363">MGPTGIESSNMRRGDFFGGNGFFYQPEFGFSGFDSDPKFSGNPNWPPGGGNHQGPQIQGNPSIEWRGDKAENMNSAPWQGKRKRKRKKKHLQVPVDKTPMEGGKGATVESRANQSNPTAETTPQNGSSTKIDGDEPKTKKIKMNQDKDHKTASLAPVVQMDQEETPCCSTAFTCCLCCFTTEDEKEIEKHFRNCIHTDILRQLYKTLPKNSVDFIQDYLKNDVKKVASERQKLNMNLKQRDCFKDIGQEHYIHRVEAAHCVACDMLVPDVPDALKDHITSESHSKNRRALNNKMKNTCVKRADSFLSSKNIAPLLKAYNQENSQLQHKELKGAQGDVEAAKNAPEQDSLLEDPHDEMGSQAGEAASLQNEETTPCEVEPSDLEVCTAECSDEETEEAP</sequence>
<feature type="compositionally biased region" description="Acidic residues" evidence="8">
    <location>
        <begin position="389"/>
        <end position="398"/>
    </location>
</feature>
<dbReference type="GO" id="GO:0008270">
    <property type="term" value="F:zinc ion binding"/>
    <property type="evidence" value="ECO:0007669"/>
    <property type="project" value="UniProtKB-KW"/>
</dbReference>
<comment type="subcellular location">
    <subcellularLocation>
        <location evidence="1">Nucleus</location>
    </subcellularLocation>
</comment>
<dbReference type="Proteomes" id="UP000812440">
    <property type="component" value="Chromosome 3"/>
</dbReference>
<evidence type="ECO:0000256" key="3">
    <source>
        <dbReference type="ARBA" id="ARBA00022737"/>
    </source>
</evidence>
<evidence type="ECO:0000256" key="4">
    <source>
        <dbReference type="ARBA" id="ARBA00022771"/>
    </source>
</evidence>
<reference evidence="10" key="1">
    <citation type="thesis" date="2020" institute="ProQuest LLC" country="789 East Eisenhower Parkway, Ann Arbor, MI, USA">
        <title>Comparative Genomics and Chromosome Evolution.</title>
        <authorList>
            <person name="Mudd A.B."/>
        </authorList>
    </citation>
    <scope>NUCLEOTIDE SEQUENCE</scope>
    <source>
        <strain evidence="10">Female2</strain>
        <tissue evidence="10">Blood</tissue>
    </source>
</reference>